<name>A0ABV3K3L6_STRON</name>
<comment type="caution">
    <text evidence="2">The sequence shown here is derived from an EMBL/GenBank/DDBJ whole genome shotgun (WGS) entry which is preliminary data.</text>
</comment>
<keyword evidence="1" id="KW-0812">Transmembrane</keyword>
<proteinExistence type="predicted"/>
<gene>
    <name evidence="2" type="ORF">AB0L16_18330</name>
</gene>
<reference evidence="2 3" key="1">
    <citation type="submission" date="2024-06" db="EMBL/GenBank/DDBJ databases">
        <title>The Natural Products Discovery Center: Release of the First 8490 Sequenced Strains for Exploring Actinobacteria Biosynthetic Diversity.</title>
        <authorList>
            <person name="Kalkreuter E."/>
            <person name="Kautsar S.A."/>
            <person name="Yang D."/>
            <person name="Bader C.D."/>
            <person name="Teijaro C.N."/>
            <person name="Fluegel L."/>
            <person name="Davis C.M."/>
            <person name="Simpson J.R."/>
            <person name="Lauterbach L."/>
            <person name="Steele A.D."/>
            <person name="Gui C."/>
            <person name="Meng S."/>
            <person name="Li G."/>
            <person name="Viehrig K."/>
            <person name="Ye F."/>
            <person name="Su P."/>
            <person name="Kiefer A.F."/>
            <person name="Nichols A."/>
            <person name="Cepeda A.J."/>
            <person name="Yan W."/>
            <person name="Fan B."/>
            <person name="Jiang Y."/>
            <person name="Adhikari A."/>
            <person name="Zheng C.-J."/>
            <person name="Schuster L."/>
            <person name="Cowan T.M."/>
            <person name="Smanski M.J."/>
            <person name="Chevrette M.G."/>
            <person name="De Carvalho L.P.S."/>
            <person name="Shen B."/>
        </authorList>
    </citation>
    <scope>NUCLEOTIDE SEQUENCE [LARGE SCALE GENOMIC DNA]</scope>
    <source>
        <strain evidence="2 3">NPDC052347</strain>
    </source>
</reference>
<accession>A0ABV3K3L6</accession>
<dbReference type="RefSeq" id="WP_109279164.1">
    <property type="nucleotide sequence ID" value="NZ_JBFAUK010000013.1"/>
</dbReference>
<dbReference type="Proteomes" id="UP001552594">
    <property type="component" value="Unassembled WGS sequence"/>
</dbReference>
<feature type="transmembrane region" description="Helical" evidence="1">
    <location>
        <begin position="136"/>
        <end position="155"/>
    </location>
</feature>
<feature type="transmembrane region" description="Helical" evidence="1">
    <location>
        <begin position="59"/>
        <end position="91"/>
    </location>
</feature>
<evidence type="ECO:0008006" key="4">
    <source>
        <dbReference type="Google" id="ProtNLM"/>
    </source>
</evidence>
<protein>
    <recommendedName>
        <fullName evidence="4">Integral membrane protein</fullName>
    </recommendedName>
</protein>
<dbReference type="EMBL" id="JBFAUK010000013">
    <property type="protein sequence ID" value="MEV5508405.1"/>
    <property type="molecule type" value="Genomic_DNA"/>
</dbReference>
<keyword evidence="3" id="KW-1185">Reference proteome</keyword>
<evidence type="ECO:0000313" key="3">
    <source>
        <dbReference type="Proteomes" id="UP001552594"/>
    </source>
</evidence>
<evidence type="ECO:0000256" key="1">
    <source>
        <dbReference type="SAM" id="Phobius"/>
    </source>
</evidence>
<organism evidence="2 3">
    <name type="scientific">Streptomyces orinoci</name>
    <name type="common">Streptoverticillium orinoci</name>
    <dbReference type="NCBI Taxonomy" id="67339"/>
    <lineage>
        <taxon>Bacteria</taxon>
        <taxon>Bacillati</taxon>
        <taxon>Actinomycetota</taxon>
        <taxon>Actinomycetes</taxon>
        <taxon>Kitasatosporales</taxon>
        <taxon>Streptomycetaceae</taxon>
        <taxon>Streptomyces</taxon>
    </lineage>
</organism>
<keyword evidence="1" id="KW-0472">Membrane</keyword>
<feature type="transmembrane region" description="Helical" evidence="1">
    <location>
        <begin position="167"/>
        <end position="187"/>
    </location>
</feature>
<feature type="transmembrane region" description="Helical" evidence="1">
    <location>
        <begin position="23"/>
        <end position="47"/>
    </location>
</feature>
<keyword evidence="1" id="KW-1133">Transmembrane helix</keyword>
<feature type="transmembrane region" description="Helical" evidence="1">
    <location>
        <begin position="103"/>
        <end position="130"/>
    </location>
</feature>
<sequence length="311" mass="32318">MAQIWPGWYEPPKPAKAMGFGTMWPAAMAMLAAEAVLAGTVGIFAGLTQENTEGGYGGVLGIFMLGILLALLGAVCALLTTAVVVPSALLARWTARRAGRADGWAWCLGVVAALVTTAVAVIGGLLALAMGPAAPLTYLVWWLALMVLLAPATLTARAAQVATAPRVMAFGGVGVLAVVVVGAVLFATGTVRAYQPPRLDSDAMARTWSDGHGGTLRLASDGAAYARDLRVYSEGTRDYDDRLSHCTGSGRWSYEAGHGARGQKLSLDIRGCDPNPPGQWEIGGTQGKPSIYYFVGDPDSDSTHRLTGVSG</sequence>
<evidence type="ECO:0000313" key="2">
    <source>
        <dbReference type="EMBL" id="MEV5508405.1"/>
    </source>
</evidence>